<dbReference type="SUPFAM" id="SSF53448">
    <property type="entry name" value="Nucleotide-diphospho-sugar transferases"/>
    <property type="match status" value="1"/>
</dbReference>
<accession>A0ABM5WUM1</accession>
<dbReference type="GO" id="GO:0016740">
    <property type="term" value="F:transferase activity"/>
    <property type="evidence" value="ECO:0007669"/>
    <property type="project" value="UniProtKB-KW"/>
</dbReference>
<dbReference type="Proteomes" id="UP000065533">
    <property type="component" value="Chromosome"/>
</dbReference>
<evidence type="ECO:0000313" key="3">
    <source>
        <dbReference type="EMBL" id="ALS77924.1"/>
    </source>
</evidence>
<keyword evidence="3" id="KW-0808">Transferase</keyword>
<dbReference type="RefSeq" id="WP_058384595.1">
    <property type="nucleotide sequence ID" value="NZ_CP013661.2"/>
</dbReference>
<sequence length="321" mass="37284">MTTTPLVSIVCTSYNHGDYLADAIDSFLMQETTFDVEILIYDDASTDHSPHVIKQYENKYPSLINPIYQTHNQYSKGVRVELFNHNRAKGKYIAVCEGDDYWTDPYKLQKQVDYMEAHPSCSMTVHAADRVLSDKKKVLSTVRPAHGNAVFSMERVIEGDGDLIATNSMVYSKEKIAVLAPFYLNAVVGDYPLVILAALHGTVDYLDDNMSSYRVGVKGSWTERELATSTKRINHYHHMEEMFDEINEYTHFMYNDALTKAKNRYQFLRLLDQGKFKEIKQGDHRKIYLELSMKKRIVLEMKRYFPTITNTLRKVKWKMIR</sequence>
<protein>
    <submittedName>
        <fullName evidence="3">Glycosyl transferase family 2</fullName>
    </submittedName>
</protein>
<dbReference type="EMBL" id="CP013661">
    <property type="protein sequence ID" value="ALS77924.1"/>
    <property type="molecule type" value="Genomic_DNA"/>
</dbReference>
<feature type="domain" description="Glycosyltransferase 2-like" evidence="2">
    <location>
        <begin position="8"/>
        <end position="124"/>
    </location>
</feature>
<dbReference type="InterPro" id="IPR001173">
    <property type="entry name" value="Glyco_trans_2-like"/>
</dbReference>
<organism evidence="3 4">
    <name type="scientific">Planococcus kocurii</name>
    <dbReference type="NCBI Taxonomy" id="1374"/>
    <lineage>
        <taxon>Bacteria</taxon>
        <taxon>Bacillati</taxon>
        <taxon>Bacillota</taxon>
        <taxon>Bacilli</taxon>
        <taxon>Bacillales</taxon>
        <taxon>Caryophanaceae</taxon>
        <taxon>Planococcus</taxon>
    </lineage>
</organism>
<dbReference type="InterPro" id="IPR029044">
    <property type="entry name" value="Nucleotide-diphossugar_trans"/>
</dbReference>
<evidence type="ECO:0000313" key="4">
    <source>
        <dbReference type="Proteomes" id="UP000065533"/>
    </source>
</evidence>
<evidence type="ECO:0000256" key="1">
    <source>
        <dbReference type="ARBA" id="ARBA00006739"/>
    </source>
</evidence>
<dbReference type="Pfam" id="PF00535">
    <property type="entry name" value="Glycos_transf_2"/>
    <property type="match status" value="1"/>
</dbReference>
<gene>
    <name evidence="3" type="ORF">AUO94_04365</name>
</gene>
<dbReference type="PANTHER" id="PTHR22916">
    <property type="entry name" value="GLYCOSYLTRANSFERASE"/>
    <property type="match status" value="1"/>
</dbReference>
<proteinExistence type="inferred from homology"/>
<evidence type="ECO:0000259" key="2">
    <source>
        <dbReference type="Pfam" id="PF00535"/>
    </source>
</evidence>
<dbReference type="PANTHER" id="PTHR22916:SF3">
    <property type="entry name" value="UDP-GLCNAC:BETAGAL BETA-1,3-N-ACETYLGLUCOSAMINYLTRANSFERASE-LIKE PROTEIN 1"/>
    <property type="match status" value="1"/>
</dbReference>
<dbReference type="Gene3D" id="3.90.550.10">
    <property type="entry name" value="Spore Coat Polysaccharide Biosynthesis Protein SpsA, Chain A"/>
    <property type="match status" value="1"/>
</dbReference>
<keyword evidence="4" id="KW-1185">Reference proteome</keyword>
<name>A0ABM5WUM1_9BACL</name>
<reference evidence="3" key="1">
    <citation type="submission" date="2016-01" db="EMBL/GenBank/DDBJ databases">
        <title>Complete genome of Planococcus kocurri type strain.</title>
        <authorList>
            <person name="See-Too W.S."/>
        </authorList>
    </citation>
    <scope>NUCLEOTIDE SEQUENCE [LARGE SCALE GENOMIC DNA]</scope>
    <source>
        <strain evidence="3">ATCC 43650</strain>
    </source>
</reference>
<comment type="similarity">
    <text evidence="1">Belongs to the glycosyltransferase 2 family.</text>
</comment>